<protein>
    <submittedName>
        <fullName evidence="2">Uncharacterized protein</fullName>
    </submittedName>
</protein>
<name>A0A3S5CR57_9PLAT</name>
<evidence type="ECO:0000313" key="3">
    <source>
        <dbReference type="Proteomes" id="UP000784294"/>
    </source>
</evidence>
<proteinExistence type="predicted"/>
<accession>A0A3S5CR57</accession>
<dbReference type="EMBL" id="CAAALY010269024">
    <property type="protein sequence ID" value="VEL41371.1"/>
    <property type="molecule type" value="Genomic_DNA"/>
</dbReference>
<sequence length="330" mass="36545">MTQSELRRLSKIILSKYLTNATHNKTNVNWQSQLAATSCLLAGSRQPVRPGVIVEPPNQNALVCRYRLLYRRIGRMSFVSRLSSCGGPASSFFVEALLPDMDAPVGLAKEPESRRFPRHVPTQPYSLEAGKTTALSGQNAGGKRDRSEEHSYAMSGRKRGLKEMDASRTTEDETVDAVSSASETSENCQKTMYETTSERTGVNQNWPSVWDEKTSGRTVASWPETDETGSSQLKQSLASEALSVWSRNNEWLKDEPKQLEPSDLWHDDWLGLQDNLSPAKSSTLPALATWPRVSSVWSGNRFFGEDGGQEAFHTINPDCFTSPLPGEPSS</sequence>
<evidence type="ECO:0000313" key="2">
    <source>
        <dbReference type="EMBL" id="VEL41371.1"/>
    </source>
</evidence>
<evidence type="ECO:0000256" key="1">
    <source>
        <dbReference type="SAM" id="MobiDB-lite"/>
    </source>
</evidence>
<dbReference type="Proteomes" id="UP000784294">
    <property type="component" value="Unassembled WGS sequence"/>
</dbReference>
<feature type="region of interest" description="Disordered" evidence="1">
    <location>
        <begin position="307"/>
        <end position="330"/>
    </location>
</feature>
<organism evidence="2 3">
    <name type="scientific">Protopolystoma xenopodis</name>
    <dbReference type="NCBI Taxonomy" id="117903"/>
    <lineage>
        <taxon>Eukaryota</taxon>
        <taxon>Metazoa</taxon>
        <taxon>Spiralia</taxon>
        <taxon>Lophotrochozoa</taxon>
        <taxon>Platyhelminthes</taxon>
        <taxon>Monogenea</taxon>
        <taxon>Polyopisthocotylea</taxon>
        <taxon>Polystomatidea</taxon>
        <taxon>Polystomatidae</taxon>
        <taxon>Protopolystoma</taxon>
    </lineage>
</organism>
<feature type="compositionally biased region" description="Basic and acidic residues" evidence="1">
    <location>
        <begin position="161"/>
        <end position="171"/>
    </location>
</feature>
<dbReference type="AlphaFoldDB" id="A0A3S5CR57"/>
<feature type="region of interest" description="Disordered" evidence="1">
    <location>
        <begin position="109"/>
        <end position="214"/>
    </location>
</feature>
<keyword evidence="3" id="KW-1185">Reference proteome</keyword>
<comment type="caution">
    <text evidence="2">The sequence shown here is derived from an EMBL/GenBank/DDBJ whole genome shotgun (WGS) entry which is preliminary data.</text>
</comment>
<feature type="compositionally biased region" description="Polar residues" evidence="1">
    <location>
        <begin position="177"/>
        <end position="207"/>
    </location>
</feature>
<feature type="compositionally biased region" description="Basic and acidic residues" evidence="1">
    <location>
        <begin position="142"/>
        <end position="151"/>
    </location>
</feature>
<feature type="non-terminal residue" evidence="2">
    <location>
        <position position="330"/>
    </location>
</feature>
<gene>
    <name evidence="2" type="ORF">PXEA_LOCUS34811</name>
</gene>
<reference evidence="2" key="1">
    <citation type="submission" date="2018-11" db="EMBL/GenBank/DDBJ databases">
        <authorList>
            <consortium name="Pathogen Informatics"/>
        </authorList>
    </citation>
    <scope>NUCLEOTIDE SEQUENCE</scope>
</reference>